<reference evidence="8 9" key="1">
    <citation type="journal article" date="2013" name="Genome Announc.">
        <title>Draft Genome Sequence of Arcticibacter svalbardensis Strain MN12-7T, a Member of the Family Sphingobacteriaceae Isolated from an Arctic Soil Sample.</title>
        <authorList>
            <person name="Shivaji S."/>
            <person name="Ara S."/>
            <person name="Prasad S."/>
            <person name="Manasa B.P."/>
            <person name="Begum Z."/>
            <person name="Singh A."/>
            <person name="Kumar Pinnaka A."/>
        </authorList>
    </citation>
    <scope>NUCLEOTIDE SEQUENCE [LARGE SCALE GENOMIC DNA]</scope>
    <source>
        <strain evidence="8 9">MN12-7</strain>
    </source>
</reference>
<feature type="domain" description="DUF3817" evidence="7">
    <location>
        <begin position="1"/>
        <end position="67"/>
    </location>
</feature>
<dbReference type="STRING" id="1150600.ADIARSV_1121"/>
<evidence type="ECO:0000256" key="6">
    <source>
        <dbReference type="SAM" id="Phobius"/>
    </source>
</evidence>
<evidence type="ECO:0000256" key="3">
    <source>
        <dbReference type="ARBA" id="ARBA00022692"/>
    </source>
</evidence>
<dbReference type="PATRIC" id="fig|1150600.3.peg.1103"/>
<keyword evidence="2" id="KW-1003">Cell membrane</keyword>
<comment type="subcellular location">
    <subcellularLocation>
        <location evidence="1">Cell membrane</location>
        <topology evidence="1">Multi-pass membrane protein</topology>
    </subcellularLocation>
</comment>
<accession>R9GVW2</accession>
<evidence type="ECO:0000256" key="1">
    <source>
        <dbReference type="ARBA" id="ARBA00004651"/>
    </source>
</evidence>
<evidence type="ECO:0000256" key="4">
    <source>
        <dbReference type="ARBA" id="ARBA00022989"/>
    </source>
</evidence>
<keyword evidence="9" id="KW-1185">Reference proteome</keyword>
<feature type="transmembrane region" description="Helical" evidence="6">
    <location>
        <begin position="20"/>
        <end position="38"/>
    </location>
</feature>
<name>R9GVW2_9SPHI</name>
<evidence type="ECO:0000313" key="8">
    <source>
        <dbReference type="EMBL" id="EOR95808.1"/>
    </source>
</evidence>
<dbReference type="PANTHER" id="PTHR40077">
    <property type="entry name" value="MEMBRANE PROTEIN-RELATED"/>
    <property type="match status" value="1"/>
</dbReference>
<dbReference type="NCBIfam" id="TIGR03954">
    <property type="entry name" value="integ_memb_HG"/>
    <property type="match status" value="1"/>
</dbReference>
<evidence type="ECO:0000259" key="7">
    <source>
        <dbReference type="Pfam" id="PF12823"/>
    </source>
</evidence>
<evidence type="ECO:0000256" key="5">
    <source>
        <dbReference type="ARBA" id="ARBA00023136"/>
    </source>
</evidence>
<dbReference type="InterPro" id="IPR023845">
    <property type="entry name" value="DUF3817_TM"/>
</dbReference>
<sequence length="74" mass="8746">MPLKYYYDLPVVVKYNGWVHGILFILYIAAVLRATWLCNWSLLRILKYFIASLIPLATFILDKELRKDISVLQK</sequence>
<keyword evidence="4 6" id="KW-1133">Transmembrane helix</keyword>
<dbReference type="GO" id="GO:0005886">
    <property type="term" value="C:plasma membrane"/>
    <property type="evidence" value="ECO:0007669"/>
    <property type="project" value="UniProtKB-SubCell"/>
</dbReference>
<dbReference type="EMBL" id="AQPN01000043">
    <property type="protein sequence ID" value="EOR95808.1"/>
    <property type="molecule type" value="Genomic_DNA"/>
</dbReference>
<dbReference type="AlphaFoldDB" id="R9GVW2"/>
<proteinExistence type="predicted"/>
<gene>
    <name evidence="8" type="ORF">ADIARSV_1121</name>
</gene>
<evidence type="ECO:0000313" key="9">
    <source>
        <dbReference type="Proteomes" id="UP000014174"/>
    </source>
</evidence>
<keyword evidence="5 6" id="KW-0472">Membrane</keyword>
<dbReference type="Proteomes" id="UP000014174">
    <property type="component" value="Unassembled WGS sequence"/>
</dbReference>
<protein>
    <recommendedName>
        <fullName evidence="7">DUF3817 domain-containing protein</fullName>
    </recommendedName>
</protein>
<dbReference type="Pfam" id="PF12823">
    <property type="entry name" value="DUF3817"/>
    <property type="match status" value="1"/>
</dbReference>
<dbReference type="PANTHER" id="PTHR40077:SF1">
    <property type="entry name" value="MEMBRANE PROTEIN"/>
    <property type="match status" value="1"/>
</dbReference>
<evidence type="ECO:0000256" key="2">
    <source>
        <dbReference type="ARBA" id="ARBA00022475"/>
    </source>
</evidence>
<keyword evidence="3 6" id="KW-0812">Transmembrane</keyword>
<feature type="transmembrane region" description="Helical" evidence="6">
    <location>
        <begin position="45"/>
        <end position="61"/>
    </location>
</feature>
<comment type="caution">
    <text evidence="8">The sequence shown here is derived from an EMBL/GenBank/DDBJ whole genome shotgun (WGS) entry which is preliminary data.</text>
</comment>
<organism evidence="8 9">
    <name type="scientific">Arcticibacter svalbardensis MN12-7</name>
    <dbReference type="NCBI Taxonomy" id="1150600"/>
    <lineage>
        <taxon>Bacteria</taxon>
        <taxon>Pseudomonadati</taxon>
        <taxon>Bacteroidota</taxon>
        <taxon>Sphingobacteriia</taxon>
        <taxon>Sphingobacteriales</taxon>
        <taxon>Sphingobacteriaceae</taxon>
        <taxon>Arcticibacter</taxon>
    </lineage>
</organism>